<evidence type="ECO:0000259" key="1">
    <source>
        <dbReference type="Pfam" id="PF12867"/>
    </source>
</evidence>
<dbReference type="InterPro" id="IPR024775">
    <property type="entry name" value="DinB-like"/>
</dbReference>
<dbReference type="AlphaFoldDB" id="A0A934KDU3"/>
<sequence>MSTPPRLLPFLAQFDFARARLANRIAGPAGDSGDGESIEIPGMTDDEYLWEPVRQCWSIRLRAAGPGPGATVLAGAGEWGRDSAGSADPWPPPFTTIAWRLGHLSEMLTLRADHTIGSHALTRDDYRFSGDAAGGIAAFDTGVAAWRAAMVSADDAALDLVGRSTYPNGSDPEDPFIETVWWVNQELLHHGAEIALLRDLYRERQG</sequence>
<evidence type="ECO:0000313" key="2">
    <source>
        <dbReference type="EMBL" id="MBJ7609508.1"/>
    </source>
</evidence>
<feature type="domain" description="DinB-like" evidence="1">
    <location>
        <begin position="42"/>
        <end position="194"/>
    </location>
</feature>
<dbReference type="Proteomes" id="UP000614410">
    <property type="component" value="Unassembled WGS sequence"/>
</dbReference>
<comment type="caution">
    <text evidence="2">The sequence shown here is derived from an EMBL/GenBank/DDBJ whole genome shotgun (WGS) entry which is preliminary data.</text>
</comment>
<dbReference type="Pfam" id="PF12867">
    <property type="entry name" value="DinB_2"/>
    <property type="match status" value="1"/>
</dbReference>
<dbReference type="InterPro" id="IPR034660">
    <property type="entry name" value="DinB/YfiT-like"/>
</dbReference>
<gene>
    <name evidence="2" type="ORF">JF887_08800</name>
</gene>
<proteinExistence type="predicted"/>
<protein>
    <submittedName>
        <fullName evidence="2">DinB family protein</fullName>
    </submittedName>
</protein>
<dbReference type="EMBL" id="JAEKNN010000046">
    <property type="protein sequence ID" value="MBJ7609508.1"/>
    <property type="molecule type" value="Genomic_DNA"/>
</dbReference>
<organism evidence="2 3">
    <name type="scientific">Candidatus Amunia macphersoniae</name>
    <dbReference type="NCBI Taxonomy" id="3127014"/>
    <lineage>
        <taxon>Bacteria</taxon>
        <taxon>Bacillati</taxon>
        <taxon>Candidatus Dormiibacterota</taxon>
        <taxon>Candidatus Dormibacteria</taxon>
        <taxon>Candidatus Aeolococcales</taxon>
        <taxon>Candidatus Aeolococcaceae</taxon>
        <taxon>Candidatus Amunia</taxon>
    </lineage>
</organism>
<evidence type="ECO:0000313" key="3">
    <source>
        <dbReference type="Proteomes" id="UP000614410"/>
    </source>
</evidence>
<reference evidence="2 3" key="1">
    <citation type="submission" date="2020-10" db="EMBL/GenBank/DDBJ databases">
        <title>Ca. Dormibacterota MAGs.</title>
        <authorList>
            <person name="Montgomery K."/>
        </authorList>
    </citation>
    <scope>NUCLEOTIDE SEQUENCE [LARGE SCALE GENOMIC DNA]</scope>
    <source>
        <strain evidence="2">Mitchell_Peninsula_5</strain>
    </source>
</reference>
<dbReference type="SUPFAM" id="SSF109854">
    <property type="entry name" value="DinB/YfiT-like putative metalloenzymes"/>
    <property type="match status" value="1"/>
</dbReference>
<name>A0A934KDU3_9BACT</name>
<accession>A0A934KDU3</accession>